<feature type="transmembrane region" description="Helical" evidence="8">
    <location>
        <begin position="43"/>
        <end position="66"/>
    </location>
</feature>
<comment type="caution">
    <text evidence="11">The sequence shown here is derived from an EMBL/GenBank/DDBJ whole genome shotgun (WGS) entry which is preliminary data.</text>
</comment>
<evidence type="ECO:0000256" key="7">
    <source>
        <dbReference type="PROSITE-ProRule" id="PRU00169"/>
    </source>
</evidence>
<dbReference type="Pfam" id="PF02518">
    <property type="entry name" value="HATPase_c"/>
    <property type="match status" value="1"/>
</dbReference>
<keyword evidence="8" id="KW-0812">Transmembrane</keyword>
<dbReference type="Pfam" id="PF00072">
    <property type="entry name" value="Response_reg"/>
    <property type="match status" value="1"/>
</dbReference>
<dbReference type="RefSeq" id="WP_198101219.1">
    <property type="nucleotide sequence ID" value="NZ_JAEDAL010000006.1"/>
</dbReference>
<dbReference type="SMART" id="SM00388">
    <property type="entry name" value="HisKA"/>
    <property type="match status" value="1"/>
</dbReference>
<feature type="modified residue" description="4-aspartylphosphate" evidence="7">
    <location>
        <position position="512"/>
    </location>
</feature>
<dbReference type="SUPFAM" id="SSF52172">
    <property type="entry name" value="CheY-like"/>
    <property type="match status" value="1"/>
</dbReference>
<dbReference type="SUPFAM" id="SSF47384">
    <property type="entry name" value="Homodimeric domain of signal transducing histidine kinase"/>
    <property type="match status" value="1"/>
</dbReference>
<dbReference type="AlphaFoldDB" id="A0A931IXW0"/>
<dbReference type="CDD" id="cd00082">
    <property type="entry name" value="HisKA"/>
    <property type="match status" value="1"/>
</dbReference>
<feature type="domain" description="Response regulatory" evidence="10">
    <location>
        <begin position="462"/>
        <end position="577"/>
    </location>
</feature>
<evidence type="ECO:0000313" key="11">
    <source>
        <dbReference type="EMBL" id="MBH9553601.1"/>
    </source>
</evidence>
<dbReference type="PANTHER" id="PTHR43711">
    <property type="entry name" value="TWO-COMPONENT HISTIDINE KINASE"/>
    <property type="match status" value="1"/>
</dbReference>
<feature type="domain" description="Histidine kinase" evidence="9">
    <location>
        <begin position="219"/>
        <end position="439"/>
    </location>
</feature>
<evidence type="ECO:0000256" key="1">
    <source>
        <dbReference type="ARBA" id="ARBA00000085"/>
    </source>
</evidence>
<dbReference type="SMART" id="SM00387">
    <property type="entry name" value="HATPase_c"/>
    <property type="match status" value="1"/>
</dbReference>
<evidence type="ECO:0000256" key="2">
    <source>
        <dbReference type="ARBA" id="ARBA00012438"/>
    </source>
</evidence>
<keyword evidence="8" id="KW-1133">Transmembrane helix</keyword>
<dbReference type="CDD" id="cd16922">
    <property type="entry name" value="HATPase_EvgS-ArcB-TorS-like"/>
    <property type="match status" value="1"/>
</dbReference>
<dbReference type="Gene3D" id="3.40.50.2300">
    <property type="match status" value="1"/>
</dbReference>
<evidence type="ECO:0000256" key="8">
    <source>
        <dbReference type="SAM" id="Phobius"/>
    </source>
</evidence>
<dbReference type="Gene3D" id="1.10.287.130">
    <property type="match status" value="1"/>
</dbReference>
<feature type="transmembrane region" description="Helical" evidence="8">
    <location>
        <begin position="86"/>
        <end position="109"/>
    </location>
</feature>
<comment type="catalytic activity">
    <reaction evidence="1">
        <text>ATP + protein L-histidine = ADP + protein N-phospho-L-histidine.</text>
        <dbReference type="EC" id="2.7.13.3"/>
    </reaction>
</comment>
<gene>
    <name evidence="11" type="ORF">I7X43_12190</name>
</gene>
<dbReference type="PROSITE" id="PS50110">
    <property type="entry name" value="RESPONSE_REGULATORY"/>
    <property type="match status" value="1"/>
</dbReference>
<keyword evidence="5" id="KW-0418">Kinase</keyword>
<feature type="transmembrane region" description="Helical" evidence="8">
    <location>
        <begin position="115"/>
        <end position="134"/>
    </location>
</feature>
<dbReference type="PROSITE" id="PS50109">
    <property type="entry name" value="HIS_KIN"/>
    <property type="match status" value="1"/>
</dbReference>
<dbReference type="SUPFAM" id="SSF55874">
    <property type="entry name" value="ATPase domain of HSP90 chaperone/DNA topoisomerase II/histidine kinase"/>
    <property type="match status" value="1"/>
</dbReference>
<dbReference type="EC" id="2.7.13.3" evidence="2"/>
<dbReference type="InterPro" id="IPR004358">
    <property type="entry name" value="Sig_transdc_His_kin-like_C"/>
</dbReference>
<dbReference type="CDD" id="cd00156">
    <property type="entry name" value="REC"/>
    <property type="match status" value="1"/>
</dbReference>
<dbReference type="InterPro" id="IPR011006">
    <property type="entry name" value="CheY-like_superfamily"/>
</dbReference>
<dbReference type="Proteomes" id="UP000620139">
    <property type="component" value="Unassembled WGS sequence"/>
</dbReference>
<evidence type="ECO:0000256" key="5">
    <source>
        <dbReference type="ARBA" id="ARBA00022777"/>
    </source>
</evidence>
<evidence type="ECO:0000256" key="6">
    <source>
        <dbReference type="ARBA" id="ARBA00023012"/>
    </source>
</evidence>
<dbReference type="Gene3D" id="3.30.565.10">
    <property type="entry name" value="Histidine kinase-like ATPase, C-terminal domain"/>
    <property type="match status" value="1"/>
</dbReference>
<accession>A0A931IXW0</accession>
<reference evidence="11" key="1">
    <citation type="submission" date="2020-12" db="EMBL/GenBank/DDBJ databases">
        <title>The genome sequence of Inhella sp. 4Y17.</title>
        <authorList>
            <person name="Liu Y."/>
        </authorList>
    </citation>
    <scope>NUCLEOTIDE SEQUENCE</scope>
    <source>
        <strain evidence="11">4Y10</strain>
    </source>
</reference>
<evidence type="ECO:0000256" key="4">
    <source>
        <dbReference type="ARBA" id="ARBA00022679"/>
    </source>
</evidence>
<dbReference type="PANTHER" id="PTHR43711:SF1">
    <property type="entry name" value="HISTIDINE KINASE 1"/>
    <property type="match status" value="1"/>
</dbReference>
<dbReference type="EMBL" id="JAEDAL010000006">
    <property type="protein sequence ID" value="MBH9553601.1"/>
    <property type="molecule type" value="Genomic_DNA"/>
</dbReference>
<feature type="transmembrane region" description="Helical" evidence="8">
    <location>
        <begin position="141"/>
        <end position="158"/>
    </location>
</feature>
<dbReference type="InterPro" id="IPR001789">
    <property type="entry name" value="Sig_transdc_resp-reg_receiver"/>
</dbReference>
<keyword evidence="12" id="KW-1185">Reference proteome</keyword>
<keyword evidence="8" id="KW-0472">Membrane</keyword>
<dbReference type="InterPro" id="IPR036890">
    <property type="entry name" value="HATPase_C_sf"/>
</dbReference>
<keyword evidence="6" id="KW-0902">Two-component regulatory system</keyword>
<evidence type="ECO:0000259" key="10">
    <source>
        <dbReference type="PROSITE" id="PS50110"/>
    </source>
</evidence>
<dbReference type="Pfam" id="PF00512">
    <property type="entry name" value="HisKA"/>
    <property type="match status" value="1"/>
</dbReference>
<dbReference type="GO" id="GO:0000155">
    <property type="term" value="F:phosphorelay sensor kinase activity"/>
    <property type="evidence" value="ECO:0007669"/>
    <property type="project" value="InterPro"/>
</dbReference>
<dbReference type="InterPro" id="IPR003594">
    <property type="entry name" value="HATPase_dom"/>
</dbReference>
<keyword evidence="4" id="KW-0808">Transferase</keyword>
<evidence type="ECO:0000259" key="9">
    <source>
        <dbReference type="PROSITE" id="PS50109"/>
    </source>
</evidence>
<dbReference type="InterPro" id="IPR005467">
    <property type="entry name" value="His_kinase_dom"/>
</dbReference>
<name>A0A931IXW0_9BURK</name>
<organism evidence="11 12">
    <name type="scientific">Inhella gelatinilytica</name>
    <dbReference type="NCBI Taxonomy" id="2795030"/>
    <lineage>
        <taxon>Bacteria</taxon>
        <taxon>Pseudomonadati</taxon>
        <taxon>Pseudomonadota</taxon>
        <taxon>Betaproteobacteria</taxon>
        <taxon>Burkholderiales</taxon>
        <taxon>Sphaerotilaceae</taxon>
        <taxon>Inhella</taxon>
    </lineage>
</organism>
<dbReference type="InterPro" id="IPR003661">
    <property type="entry name" value="HisK_dim/P_dom"/>
</dbReference>
<dbReference type="SMART" id="SM00448">
    <property type="entry name" value="REC"/>
    <property type="match status" value="1"/>
</dbReference>
<sequence>MTPGPALSPAQQEQLLAERLELVGAGIRHTRRPRLFVDATVGWIAWQAGAPWAGALFFVAMSAGLWAREAWLDRQMARRRPPAQILAGLTQILLALSALHAAFIGAVFLKPLCSWHYLLTMVLVGNAMGAVTTVGGDARAYLRWVLIYGGALGLAWLSQQSLEGVIAASLMVLMFSVFIRHVQNEGETLQRLVRLNDDLRQARDRAERASESKTRFFAAASHDLRQPLTALSYQIATVQALASQQQDERLATLGQGLRRALQDSQALLDSLLEVSRLDAGAVTVDLQDVDLGDLLTRWSDDMRPQAEQQALQWHCVLPPPGEHLLTCTDPTLLKRVLGNLASNALKFTSEGHITVALRRDGRTAEISLEDSGPGIPLELQDRIFEEFYQVSNTSRNRAQGLGLGLSIVRRLANLLAMGLRLESAPGKGSRFILTLPLTNAAALQPATATPEPLQALQSPARRVLVVDDEEAIRESLAELLTTLGWSVRSAEDIPSALTCLAGAWQPEALVLDYRLRDNVSGLDALAAIRARGCKAKAWMITGETSPERVQEVLAAGLQVRHKPVDGLALAAEISAALCAEGR</sequence>
<dbReference type="PRINTS" id="PR00344">
    <property type="entry name" value="BCTRLSENSOR"/>
</dbReference>
<proteinExistence type="predicted"/>
<protein>
    <recommendedName>
        <fullName evidence="2">histidine kinase</fullName>
        <ecNumber evidence="2">2.7.13.3</ecNumber>
    </recommendedName>
</protein>
<dbReference type="InterPro" id="IPR036097">
    <property type="entry name" value="HisK_dim/P_sf"/>
</dbReference>
<keyword evidence="3 7" id="KW-0597">Phosphoprotein</keyword>
<evidence type="ECO:0000256" key="3">
    <source>
        <dbReference type="ARBA" id="ARBA00022553"/>
    </source>
</evidence>
<dbReference type="InterPro" id="IPR050736">
    <property type="entry name" value="Sensor_HK_Regulatory"/>
</dbReference>
<evidence type="ECO:0000313" key="12">
    <source>
        <dbReference type="Proteomes" id="UP000620139"/>
    </source>
</evidence>